<evidence type="ECO:0000313" key="3">
    <source>
        <dbReference type="EMBL" id="RSL54834.1"/>
    </source>
</evidence>
<feature type="domain" description="Nephrocystin 3-like N-terminal" evidence="2">
    <location>
        <begin position="222"/>
        <end position="392"/>
    </location>
</feature>
<dbReference type="STRING" id="1325734.A0A428PPB6"/>
<keyword evidence="4" id="KW-1185">Reference proteome</keyword>
<sequence length="536" mass="60050">MSATSIVLPSRAQVPPWVSSVEVQKIENQREVVRSQAIGSILLCLWEDCKKTKKWEVHLGTQLNMVISLLENVEKQTTPSTLTNATRLPEGDNGGLTAATLDGLQNDAGISVDRVEFRNAVLLLIEVRRSVSLVELGKDITKSLGTGKGIPQVIRNELVEVIWRKDWEMDRSMPGVSATETLPNLDRHCCTREAISKPFGDTYGWILDPQPTKQDGKPLWGSFQGWLAEDASTIYGITGKPGSGKSTMMKFLLQQPLLREHLSNGLGNLRLLIVRYYAWNRGTRLHQSFEGLKRTVISQALDLYPELILKLAPRRCFLCQLLRTASSLPHWEPWEVEEAFKALLSECAKSIKLALFIDGLDEFETPPKDVVHQIREMTVLCPTGLKVCVTSRPCNAFSDEYGQDPVLEMHLVTRDDMISFVAGSFEENKAFTERLALNPQATSQLISDIVRKANGIFQWVSLVVPLLLDLLTIGESPMQSVDIRSFLQDLPSDLDDIYDMIWSRIQPENLPIGSSMMQVMRAAKGPVSFLTMLLVY</sequence>
<keyword evidence="1" id="KW-0677">Repeat</keyword>
<dbReference type="Pfam" id="PF24883">
    <property type="entry name" value="NPHP3_N"/>
    <property type="match status" value="1"/>
</dbReference>
<dbReference type="AlphaFoldDB" id="A0A428PPB6"/>
<reference evidence="3 4" key="1">
    <citation type="submission" date="2017-06" db="EMBL/GenBank/DDBJ databases">
        <title>Comparative genomic analysis of Ambrosia Fusariam Clade fungi.</title>
        <authorList>
            <person name="Stajich J.E."/>
            <person name="Carrillo J."/>
            <person name="Kijimoto T."/>
            <person name="Eskalen A."/>
            <person name="O'Donnell K."/>
            <person name="Kasson M."/>
        </authorList>
    </citation>
    <scope>NUCLEOTIDE SEQUENCE [LARGE SCALE GENOMIC DNA]</scope>
    <source>
        <strain evidence="3 4">NRRL62584</strain>
    </source>
</reference>
<dbReference type="OrthoDB" id="443402at2759"/>
<comment type="caution">
    <text evidence="3">The sequence shown here is derived from an EMBL/GenBank/DDBJ whole genome shotgun (WGS) entry which is preliminary data.</text>
</comment>
<dbReference type="EMBL" id="NKCI01000107">
    <property type="protein sequence ID" value="RSL54834.1"/>
    <property type="molecule type" value="Genomic_DNA"/>
</dbReference>
<dbReference type="InterPro" id="IPR056884">
    <property type="entry name" value="NPHP3-like_N"/>
</dbReference>
<gene>
    <name evidence="3" type="ORF">CEP54_009676</name>
</gene>
<dbReference type="PANTHER" id="PTHR10039">
    <property type="entry name" value="AMELOGENIN"/>
    <property type="match status" value="1"/>
</dbReference>
<dbReference type="SUPFAM" id="SSF52540">
    <property type="entry name" value="P-loop containing nucleoside triphosphate hydrolases"/>
    <property type="match status" value="1"/>
</dbReference>
<proteinExistence type="predicted"/>
<evidence type="ECO:0000313" key="4">
    <source>
        <dbReference type="Proteomes" id="UP000288168"/>
    </source>
</evidence>
<protein>
    <recommendedName>
        <fullName evidence="2">Nephrocystin 3-like N-terminal domain-containing protein</fullName>
    </recommendedName>
</protein>
<dbReference type="PANTHER" id="PTHR10039:SF5">
    <property type="entry name" value="NACHT DOMAIN-CONTAINING PROTEIN"/>
    <property type="match status" value="1"/>
</dbReference>
<dbReference type="Proteomes" id="UP000288168">
    <property type="component" value="Unassembled WGS sequence"/>
</dbReference>
<organism evidence="3 4">
    <name type="scientific">Fusarium duplospermum</name>
    <dbReference type="NCBI Taxonomy" id="1325734"/>
    <lineage>
        <taxon>Eukaryota</taxon>
        <taxon>Fungi</taxon>
        <taxon>Dikarya</taxon>
        <taxon>Ascomycota</taxon>
        <taxon>Pezizomycotina</taxon>
        <taxon>Sordariomycetes</taxon>
        <taxon>Hypocreomycetidae</taxon>
        <taxon>Hypocreales</taxon>
        <taxon>Nectriaceae</taxon>
        <taxon>Fusarium</taxon>
        <taxon>Fusarium solani species complex</taxon>
    </lineage>
</organism>
<evidence type="ECO:0000256" key="1">
    <source>
        <dbReference type="ARBA" id="ARBA00022737"/>
    </source>
</evidence>
<dbReference type="InterPro" id="IPR027417">
    <property type="entry name" value="P-loop_NTPase"/>
</dbReference>
<name>A0A428PPB6_9HYPO</name>
<evidence type="ECO:0000259" key="2">
    <source>
        <dbReference type="Pfam" id="PF24883"/>
    </source>
</evidence>
<dbReference type="Gene3D" id="3.40.50.300">
    <property type="entry name" value="P-loop containing nucleotide triphosphate hydrolases"/>
    <property type="match status" value="1"/>
</dbReference>
<accession>A0A428PPB6</accession>